<feature type="region of interest" description="Disordered" evidence="4">
    <location>
        <begin position="1"/>
        <end position="28"/>
    </location>
</feature>
<dbReference type="Gene3D" id="3.30.200.20">
    <property type="entry name" value="Phosphorylase Kinase, domain 1"/>
    <property type="match status" value="1"/>
</dbReference>
<dbReference type="SUPFAM" id="SSF56112">
    <property type="entry name" value="Protein kinase-like (PK-like)"/>
    <property type="match status" value="1"/>
</dbReference>
<reference evidence="5 6" key="1">
    <citation type="submission" date="2021-05" db="EMBL/GenBank/DDBJ databases">
        <title>Genome Assembly of Synthetic Allotetraploid Brassica napus Reveals Homoeologous Exchanges between Subgenomes.</title>
        <authorList>
            <person name="Davis J.T."/>
        </authorList>
    </citation>
    <scope>NUCLEOTIDE SEQUENCE [LARGE SCALE GENOMIC DNA]</scope>
    <source>
        <strain evidence="6">cv. Da-Ae</strain>
        <tissue evidence="5">Seedling</tissue>
    </source>
</reference>
<name>A0ABQ8BZ11_BRANA</name>
<keyword evidence="2 3" id="KW-0067">ATP-binding</keyword>
<keyword evidence="6" id="KW-1185">Reference proteome</keyword>
<dbReference type="EMBL" id="JAGKQM010000009">
    <property type="protein sequence ID" value="KAH0910052.1"/>
    <property type="molecule type" value="Genomic_DNA"/>
</dbReference>
<dbReference type="Proteomes" id="UP000824890">
    <property type="component" value="Unassembled WGS sequence"/>
</dbReference>
<organism evidence="5 6">
    <name type="scientific">Brassica napus</name>
    <name type="common">Rape</name>
    <dbReference type="NCBI Taxonomy" id="3708"/>
    <lineage>
        <taxon>Eukaryota</taxon>
        <taxon>Viridiplantae</taxon>
        <taxon>Streptophyta</taxon>
        <taxon>Embryophyta</taxon>
        <taxon>Tracheophyta</taxon>
        <taxon>Spermatophyta</taxon>
        <taxon>Magnoliopsida</taxon>
        <taxon>eudicotyledons</taxon>
        <taxon>Gunneridae</taxon>
        <taxon>Pentapetalae</taxon>
        <taxon>rosids</taxon>
        <taxon>malvids</taxon>
        <taxon>Brassicales</taxon>
        <taxon>Brassicaceae</taxon>
        <taxon>Brassiceae</taxon>
        <taxon>Brassica</taxon>
    </lineage>
</organism>
<evidence type="ECO:0000256" key="1">
    <source>
        <dbReference type="ARBA" id="ARBA00022741"/>
    </source>
</evidence>
<sequence>MRNSISKPKSNSTLKSYSHGHEIHRKKKSMPYSSHVFIDGFSRSSTICISDCHRQDRNFWMMIHSSGSKSIITTPHTVFFDDMFARILNQMLIGLQLLFIDEKVQAFFFVFGFFRKQDDYEVVRKVGRGKYSEVLEGINMNSNEKCVIKILKPVKKKKLYLQLSFFSCEPLTTPLQMAASDGISAELAAQHTTFNDLGLGRPSQVITFTLSPWFEQLFEPKNHLHHISRPLSLFHIAIYINMGLLTIYMRFKSKNLCQLGDLCTHLSKSTDQTNWRWSVRAPKMLQRTCWQAVPLLDSSDTLQFHSPVPTTGPSQCLLEMWIAPQVVSQSEQPPASASDPIDAATKVMAVDQQHHPALEAKRRVANATLSDSWKCSKP</sequence>
<evidence type="ECO:0000313" key="5">
    <source>
        <dbReference type="EMBL" id="KAH0910052.1"/>
    </source>
</evidence>
<feature type="compositionally biased region" description="Polar residues" evidence="4">
    <location>
        <begin position="1"/>
        <end position="16"/>
    </location>
</feature>
<evidence type="ECO:0000256" key="4">
    <source>
        <dbReference type="SAM" id="MobiDB-lite"/>
    </source>
</evidence>
<proteinExistence type="predicted"/>
<evidence type="ECO:0000256" key="3">
    <source>
        <dbReference type="PROSITE-ProRule" id="PRU10141"/>
    </source>
</evidence>
<evidence type="ECO:0000313" key="6">
    <source>
        <dbReference type="Proteomes" id="UP000824890"/>
    </source>
</evidence>
<protein>
    <recommendedName>
        <fullName evidence="7">Protein kinase domain-containing protein</fullName>
    </recommendedName>
</protein>
<dbReference type="InterPro" id="IPR017441">
    <property type="entry name" value="Protein_kinase_ATP_BS"/>
</dbReference>
<dbReference type="InterPro" id="IPR045216">
    <property type="entry name" value="CK2_alpha"/>
</dbReference>
<keyword evidence="1 3" id="KW-0547">Nucleotide-binding</keyword>
<evidence type="ECO:0000256" key="2">
    <source>
        <dbReference type="ARBA" id="ARBA00022840"/>
    </source>
</evidence>
<dbReference type="PANTHER" id="PTHR24054:SF40">
    <property type="entry name" value="CASEIN KINASE II SUBUNIT ALPHA-2"/>
    <property type="match status" value="1"/>
</dbReference>
<dbReference type="PROSITE" id="PS00107">
    <property type="entry name" value="PROTEIN_KINASE_ATP"/>
    <property type="match status" value="1"/>
</dbReference>
<gene>
    <name evidence="5" type="ORF">HID58_033373</name>
</gene>
<dbReference type="InterPro" id="IPR011009">
    <property type="entry name" value="Kinase-like_dom_sf"/>
</dbReference>
<feature type="binding site" evidence="3">
    <location>
        <position position="149"/>
    </location>
    <ligand>
        <name>ATP</name>
        <dbReference type="ChEBI" id="CHEBI:30616"/>
    </ligand>
</feature>
<dbReference type="PANTHER" id="PTHR24054">
    <property type="entry name" value="CASEIN KINASE II SUBUNIT ALPHA"/>
    <property type="match status" value="1"/>
</dbReference>
<evidence type="ECO:0008006" key="7">
    <source>
        <dbReference type="Google" id="ProtNLM"/>
    </source>
</evidence>
<comment type="caution">
    <text evidence="5">The sequence shown here is derived from an EMBL/GenBank/DDBJ whole genome shotgun (WGS) entry which is preliminary data.</text>
</comment>
<accession>A0ABQ8BZ11</accession>